<evidence type="ECO:0000256" key="1">
    <source>
        <dbReference type="ARBA" id="ARBA00005634"/>
    </source>
</evidence>
<dbReference type="Pfam" id="PF04389">
    <property type="entry name" value="Peptidase_M28"/>
    <property type="match status" value="1"/>
</dbReference>
<dbReference type="CDD" id="cd02121">
    <property type="entry name" value="PA_GCPII_like"/>
    <property type="match status" value="1"/>
</dbReference>
<dbReference type="Proteomes" id="UP001303473">
    <property type="component" value="Unassembled WGS sequence"/>
</dbReference>
<evidence type="ECO:0000259" key="4">
    <source>
        <dbReference type="Pfam" id="PF02225"/>
    </source>
</evidence>
<feature type="region of interest" description="Disordered" evidence="2">
    <location>
        <begin position="1"/>
        <end position="110"/>
    </location>
</feature>
<evidence type="ECO:0000259" key="5">
    <source>
        <dbReference type="Pfam" id="PF04253"/>
    </source>
</evidence>
<dbReference type="Gene3D" id="3.40.630.10">
    <property type="entry name" value="Zn peptidases"/>
    <property type="match status" value="1"/>
</dbReference>
<name>A0AAN6N699_9PEZI</name>
<dbReference type="SUPFAM" id="SSF52025">
    <property type="entry name" value="PA domain"/>
    <property type="match status" value="1"/>
</dbReference>
<feature type="domain" description="Transferrin receptor-like dimerisation" evidence="5">
    <location>
        <begin position="797"/>
        <end position="916"/>
    </location>
</feature>
<organism evidence="7 8">
    <name type="scientific">Diplogelasinospora grovesii</name>
    <dbReference type="NCBI Taxonomy" id="303347"/>
    <lineage>
        <taxon>Eukaryota</taxon>
        <taxon>Fungi</taxon>
        <taxon>Dikarya</taxon>
        <taxon>Ascomycota</taxon>
        <taxon>Pezizomycotina</taxon>
        <taxon>Sordariomycetes</taxon>
        <taxon>Sordariomycetidae</taxon>
        <taxon>Sordariales</taxon>
        <taxon>Diplogelasinosporaceae</taxon>
        <taxon>Diplogelasinospora</taxon>
    </lineage>
</organism>
<feature type="compositionally biased region" description="Low complexity" evidence="2">
    <location>
        <begin position="167"/>
        <end position="181"/>
    </location>
</feature>
<keyword evidence="3" id="KW-1133">Transmembrane helix</keyword>
<dbReference type="SUPFAM" id="SSF47672">
    <property type="entry name" value="Transferrin receptor-like dimerisation domain"/>
    <property type="match status" value="1"/>
</dbReference>
<dbReference type="InterPro" id="IPR039373">
    <property type="entry name" value="Peptidase_M28B"/>
</dbReference>
<feature type="compositionally biased region" description="Basic and acidic residues" evidence="2">
    <location>
        <begin position="1"/>
        <end position="10"/>
    </location>
</feature>
<feature type="domain" description="Peptidase M28" evidence="6">
    <location>
        <begin position="541"/>
        <end position="710"/>
    </location>
</feature>
<dbReference type="Gene3D" id="3.50.30.30">
    <property type="match status" value="1"/>
</dbReference>
<feature type="domain" description="PA" evidence="4">
    <location>
        <begin position="352"/>
        <end position="440"/>
    </location>
</feature>
<feature type="compositionally biased region" description="Acidic residues" evidence="2">
    <location>
        <begin position="91"/>
        <end position="107"/>
    </location>
</feature>
<dbReference type="Pfam" id="PF04253">
    <property type="entry name" value="TFR_dimer"/>
    <property type="match status" value="1"/>
</dbReference>
<keyword evidence="3" id="KW-0472">Membrane</keyword>
<accession>A0AAN6N699</accession>
<evidence type="ECO:0000259" key="6">
    <source>
        <dbReference type="Pfam" id="PF04389"/>
    </source>
</evidence>
<evidence type="ECO:0000313" key="7">
    <source>
        <dbReference type="EMBL" id="KAK3938157.1"/>
    </source>
</evidence>
<evidence type="ECO:0000256" key="3">
    <source>
        <dbReference type="SAM" id="Phobius"/>
    </source>
</evidence>
<dbReference type="PANTHER" id="PTHR10404:SF71">
    <property type="entry name" value="CARBOXYPEPTIDASE TRE2, PUTATIVE (AFU_ORTHOLOGUE AFUA_3G10650)-RELATED"/>
    <property type="match status" value="1"/>
</dbReference>
<dbReference type="CDD" id="cd08022">
    <property type="entry name" value="M28_PSMA_like"/>
    <property type="match status" value="1"/>
</dbReference>
<proteinExistence type="inferred from homology"/>
<keyword evidence="8" id="KW-1185">Reference proteome</keyword>
<keyword evidence="3" id="KW-0812">Transmembrane</keyword>
<feature type="transmembrane region" description="Helical" evidence="3">
    <location>
        <begin position="197"/>
        <end position="219"/>
    </location>
</feature>
<comment type="caution">
    <text evidence="7">The sequence shown here is derived from an EMBL/GenBank/DDBJ whole genome shotgun (WGS) entry which is preliminary data.</text>
</comment>
<dbReference type="FunFam" id="3.40.630.10:FF:000101">
    <property type="entry name" value="N-acetylated alpha-linked acidic dipeptidase like 1"/>
    <property type="match status" value="1"/>
</dbReference>
<evidence type="ECO:0000256" key="2">
    <source>
        <dbReference type="SAM" id="MobiDB-lite"/>
    </source>
</evidence>
<dbReference type="InterPro" id="IPR007484">
    <property type="entry name" value="Peptidase_M28"/>
</dbReference>
<evidence type="ECO:0000313" key="8">
    <source>
        <dbReference type="Proteomes" id="UP001303473"/>
    </source>
</evidence>
<feature type="region of interest" description="Disordered" evidence="2">
    <location>
        <begin position="167"/>
        <end position="186"/>
    </location>
</feature>
<dbReference type="PANTHER" id="PTHR10404">
    <property type="entry name" value="N-ACETYLATED-ALPHA-LINKED ACIDIC DIPEPTIDASE"/>
    <property type="match status" value="1"/>
</dbReference>
<dbReference type="InterPro" id="IPR003137">
    <property type="entry name" value="PA_domain"/>
</dbReference>
<dbReference type="InterPro" id="IPR036757">
    <property type="entry name" value="TFR-like_dimer_dom_sf"/>
</dbReference>
<dbReference type="GO" id="GO:0004180">
    <property type="term" value="F:carboxypeptidase activity"/>
    <property type="evidence" value="ECO:0007669"/>
    <property type="project" value="TreeGrafter"/>
</dbReference>
<feature type="compositionally biased region" description="Polar residues" evidence="2">
    <location>
        <begin position="51"/>
        <end position="62"/>
    </location>
</feature>
<dbReference type="AlphaFoldDB" id="A0AAN6N699"/>
<protein>
    <submittedName>
        <fullName evidence="7">Uncharacterized protein</fullName>
    </submittedName>
</protein>
<dbReference type="EMBL" id="MU853836">
    <property type="protein sequence ID" value="KAK3938157.1"/>
    <property type="molecule type" value="Genomic_DNA"/>
</dbReference>
<dbReference type="Pfam" id="PF02225">
    <property type="entry name" value="PA"/>
    <property type="match status" value="1"/>
</dbReference>
<dbReference type="SUPFAM" id="SSF53187">
    <property type="entry name" value="Zn-dependent exopeptidases"/>
    <property type="match status" value="1"/>
</dbReference>
<gene>
    <name evidence="7" type="ORF">QBC46DRAFT_390898</name>
</gene>
<dbReference type="Gene3D" id="1.20.930.40">
    <property type="entry name" value="Transferrin receptor-like, dimerisation domain"/>
    <property type="match status" value="1"/>
</dbReference>
<dbReference type="InterPro" id="IPR007365">
    <property type="entry name" value="TFR-like_dimer_dom"/>
</dbReference>
<dbReference type="InterPro" id="IPR046450">
    <property type="entry name" value="PA_dom_sf"/>
</dbReference>
<feature type="compositionally biased region" description="Polar residues" evidence="2">
    <location>
        <begin position="27"/>
        <end position="43"/>
    </location>
</feature>
<comment type="similarity">
    <text evidence="1">Belongs to the peptidase M28 family. M28B subfamily.</text>
</comment>
<reference evidence="8" key="1">
    <citation type="journal article" date="2023" name="Mol. Phylogenet. Evol.">
        <title>Genome-scale phylogeny and comparative genomics of the fungal order Sordariales.</title>
        <authorList>
            <person name="Hensen N."/>
            <person name="Bonometti L."/>
            <person name="Westerberg I."/>
            <person name="Brannstrom I.O."/>
            <person name="Guillou S."/>
            <person name="Cros-Aarteil S."/>
            <person name="Calhoun S."/>
            <person name="Haridas S."/>
            <person name="Kuo A."/>
            <person name="Mondo S."/>
            <person name="Pangilinan J."/>
            <person name="Riley R."/>
            <person name="LaButti K."/>
            <person name="Andreopoulos B."/>
            <person name="Lipzen A."/>
            <person name="Chen C."/>
            <person name="Yan M."/>
            <person name="Daum C."/>
            <person name="Ng V."/>
            <person name="Clum A."/>
            <person name="Steindorff A."/>
            <person name="Ohm R.A."/>
            <person name="Martin F."/>
            <person name="Silar P."/>
            <person name="Natvig D.O."/>
            <person name="Lalanne C."/>
            <person name="Gautier V."/>
            <person name="Ament-Velasquez S.L."/>
            <person name="Kruys A."/>
            <person name="Hutchinson M.I."/>
            <person name="Powell A.J."/>
            <person name="Barry K."/>
            <person name="Miller A.N."/>
            <person name="Grigoriev I.V."/>
            <person name="Debuchy R."/>
            <person name="Gladieux P."/>
            <person name="Hiltunen Thoren M."/>
            <person name="Johannesson H."/>
        </authorList>
    </citation>
    <scope>NUCLEOTIDE SEQUENCE [LARGE SCALE GENOMIC DNA]</scope>
    <source>
        <strain evidence="8">CBS 340.73</strain>
    </source>
</reference>
<sequence length="918" mass="102560">MAPDKNDQRYDPVPPIPTYDEAVAADSSRSAFDGSNRNSWQRSDTLHSPVDESQSVEGQSLLDTRRPFDSNASASTSRGRRPGGYRPPTVETDDEDDWDSSDTDSDGEAAHVRREMQELEVMDGEEDSRNRSTWGKRIGFSLSLPQWKWRSSWMRWRLPRLTIRLPRTSEQSGESTTNNETETPRRRFQLPSLGSSAAFMLVGRLLALLLVLGFIYLLFMSDLFTSMARRMGSQMFDPESVRIHVQSSVDARRIRDTLKHFTSYAHIAGTEGDYALAIDTKNMFDKYGLEDVTVDEFYVYLNYPKAGGRAVEILGADDQVMWSAKLEEEEVGGETAGRQTYVFHGHSKAGDVKGPLIYANYGSREDFKVLYDSGIDTRGAIALVRQYGPHDDQAIKVKAAEMAGFAGCIIYSDPADDGFLRGETAPKGRFMPADGVQRGSVSLSSWVVGDVLTPGWGSKMEMPRMTVDQTPGLVKIPSIPLAWRDAQALLEKLQGAGQPVPDGWKGGVPDVKEWWTGNLSSSPVVHLRNEQDEAEKQPIWNVYGRIAGVEQREKKILIGNHRDSWSFGSADPHSGTAVMMEVVRIFGDLVARGWRPLRTIEFMSWDAEEYNNIGSTEYVEQNDKNLKKDALAYINLDDAVTGDTFHASGSPVFRKLLLQILNRVGDPNFNTTLRDLWDTRKGDLEGLGAGSDYVAFQDIVGTSSLDISFESDEKYPAYSSYENFEWMERVGDPGFTYHVLLGQVLGLLVLELADRPIMPFDMAAYADSLYRWVDDIVGWSENKGLNQEGKTPVDVASPLREAADEVAMAVRQFDKWELDWESTVVAASGWEPNGLGKKRCEYNSRMARFETDLLDDAGVPNRTQFKHVIFGPDLWSPDDAAYFPSIRDTILAGDWQLANKTVTKVAGIIKQAAVNLAK</sequence>